<dbReference type="CDD" id="cd01650">
    <property type="entry name" value="RT_nLTR_like"/>
    <property type="match status" value="1"/>
</dbReference>
<keyword evidence="3" id="KW-1185">Reference proteome</keyword>
<evidence type="ECO:0000259" key="1">
    <source>
        <dbReference type="PROSITE" id="PS50878"/>
    </source>
</evidence>
<dbReference type="SUPFAM" id="SSF56672">
    <property type="entry name" value="DNA/RNA polymerases"/>
    <property type="match status" value="1"/>
</dbReference>
<feature type="non-terminal residue" evidence="2">
    <location>
        <position position="1"/>
    </location>
</feature>
<comment type="caution">
    <text evidence="2">The sequence shown here is derived from an EMBL/GenBank/DDBJ whole genome shotgun (WGS) entry which is preliminary data.</text>
</comment>
<gene>
    <name evidence="2" type="ORF">KPH14_013039</name>
</gene>
<dbReference type="PROSITE" id="PS50878">
    <property type="entry name" value="RT_POL"/>
    <property type="match status" value="1"/>
</dbReference>
<dbReference type="InterPro" id="IPR000477">
    <property type="entry name" value="RT_dom"/>
</dbReference>
<dbReference type="EMBL" id="JAIFRP010005166">
    <property type="protein sequence ID" value="KAK2574716.1"/>
    <property type="molecule type" value="Genomic_DNA"/>
</dbReference>
<dbReference type="Pfam" id="PF00078">
    <property type="entry name" value="RVT_1"/>
    <property type="match status" value="1"/>
</dbReference>
<protein>
    <recommendedName>
        <fullName evidence="1">Reverse transcriptase domain-containing protein</fullName>
    </recommendedName>
</protein>
<evidence type="ECO:0000313" key="2">
    <source>
        <dbReference type="EMBL" id="KAK2574716.1"/>
    </source>
</evidence>
<organism evidence="2 3">
    <name type="scientific">Odynerus spinipes</name>
    <dbReference type="NCBI Taxonomy" id="1348599"/>
    <lineage>
        <taxon>Eukaryota</taxon>
        <taxon>Metazoa</taxon>
        <taxon>Ecdysozoa</taxon>
        <taxon>Arthropoda</taxon>
        <taxon>Hexapoda</taxon>
        <taxon>Insecta</taxon>
        <taxon>Pterygota</taxon>
        <taxon>Neoptera</taxon>
        <taxon>Endopterygota</taxon>
        <taxon>Hymenoptera</taxon>
        <taxon>Apocrita</taxon>
        <taxon>Aculeata</taxon>
        <taxon>Vespoidea</taxon>
        <taxon>Vespidae</taxon>
        <taxon>Eumeninae</taxon>
        <taxon>Odynerus</taxon>
    </lineage>
</organism>
<dbReference type="InterPro" id="IPR043502">
    <property type="entry name" value="DNA/RNA_pol_sf"/>
</dbReference>
<sequence>KLPRVIIYDVPRPQDDNVALKEILEHNFKGEELQKVTDGCSVAFKTGDKLKDKCNLVIEDTDTTYTPREPRYSVSGANWEKFDEELLRGKRNHTVPLTYDCREEVEAAADAITNLVIAACESSLRKKRNRTAPVPWWTEELTRQKKKTYRARKRFQNERDLEEKQRKRTEYLRQKRRYDLLVHRTRKESWEKTVTDNGNKNPWGLVYKMSVGKITPEKALCTPNGGTNQILKWNDVALTLLNALVPDDVEDACDWQREIRANMQQEPRTEDCHSIEETEVARAIYSLRNGKAPGLDRMEVEALKRSWPYLAKEITAVLRGCLQWSTFPAAWKIGSVRALLKSPEKDEAEAKSYRPICLLPVLGKVLEKLMSTRLQETFERQGYASERQYGFRKGKSTEDAILKFRSLASEREEKYVMAVLYDISGAFDNLWWPGVMNALKERGCPRNIYRLVLDYFTNRHVKLIGRYGEVSKAVTKGCPQGSILGPNLWNMVFDGALKEIEDIECEAVAYADDLLVIVYGNSRRQLEDRGLSATRRLE</sequence>
<evidence type="ECO:0000313" key="3">
    <source>
        <dbReference type="Proteomes" id="UP001258017"/>
    </source>
</evidence>
<accession>A0AAD9R916</accession>
<dbReference type="GO" id="GO:0071897">
    <property type="term" value="P:DNA biosynthetic process"/>
    <property type="evidence" value="ECO:0007669"/>
    <property type="project" value="UniProtKB-ARBA"/>
</dbReference>
<feature type="domain" description="Reverse transcriptase" evidence="1">
    <location>
        <begin position="320"/>
        <end position="538"/>
    </location>
</feature>
<feature type="non-terminal residue" evidence="2">
    <location>
        <position position="538"/>
    </location>
</feature>
<proteinExistence type="predicted"/>
<name>A0AAD9R916_9HYME</name>
<reference evidence="2" key="2">
    <citation type="journal article" date="2023" name="Commun. Biol.">
        <title>Intrasexual cuticular hydrocarbon dimorphism in a wasp sheds light on hydrocarbon biosynthesis genes in Hymenoptera.</title>
        <authorList>
            <person name="Moris V.C."/>
            <person name="Podsiadlowski L."/>
            <person name="Martin S."/>
            <person name="Oeyen J.P."/>
            <person name="Donath A."/>
            <person name="Petersen M."/>
            <person name="Wilbrandt J."/>
            <person name="Misof B."/>
            <person name="Liedtke D."/>
            <person name="Thamm M."/>
            <person name="Scheiner R."/>
            <person name="Schmitt T."/>
            <person name="Niehuis O."/>
        </authorList>
    </citation>
    <scope>NUCLEOTIDE SEQUENCE</scope>
    <source>
        <strain evidence="2">GBR_01_08_01A</strain>
    </source>
</reference>
<dbReference type="Proteomes" id="UP001258017">
    <property type="component" value="Unassembled WGS sequence"/>
</dbReference>
<dbReference type="PANTHER" id="PTHR19446">
    <property type="entry name" value="REVERSE TRANSCRIPTASES"/>
    <property type="match status" value="1"/>
</dbReference>
<dbReference type="AlphaFoldDB" id="A0AAD9R916"/>
<reference evidence="2" key="1">
    <citation type="submission" date="2021-08" db="EMBL/GenBank/DDBJ databases">
        <authorList>
            <person name="Misof B."/>
            <person name="Oliver O."/>
            <person name="Podsiadlowski L."/>
            <person name="Donath A."/>
            <person name="Peters R."/>
            <person name="Mayer C."/>
            <person name="Rust J."/>
            <person name="Gunkel S."/>
            <person name="Lesny P."/>
            <person name="Martin S."/>
            <person name="Oeyen J.P."/>
            <person name="Petersen M."/>
            <person name="Panagiotis P."/>
            <person name="Wilbrandt J."/>
            <person name="Tanja T."/>
        </authorList>
    </citation>
    <scope>NUCLEOTIDE SEQUENCE</scope>
    <source>
        <strain evidence="2">GBR_01_08_01A</strain>
        <tissue evidence="2">Thorax + abdomen</tissue>
    </source>
</reference>